<evidence type="ECO:0000313" key="1">
    <source>
        <dbReference type="EMBL" id="THX09040.1"/>
    </source>
</evidence>
<organism evidence="1">
    <name type="scientific">Aureobasidium pullulans</name>
    <name type="common">Black yeast</name>
    <name type="synonym">Pullularia pullulans</name>
    <dbReference type="NCBI Taxonomy" id="5580"/>
    <lineage>
        <taxon>Eukaryota</taxon>
        <taxon>Fungi</taxon>
        <taxon>Dikarya</taxon>
        <taxon>Ascomycota</taxon>
        <taxon>Pezizomycotina</taxon>
        <taxon>Dothideomycetes</taxon>
        <taxon>Dothideomycetidae</taxon>
        <taxon>Dothideales</taxon>
        <taxon>Saccotheciaceae</taxon>
        <taxon>Aureobasidium</taxon>
    </lineage>
</organism>
<reference evidence="1" key="1">
    <citation type="submission" date="2018-10" db="EMBL/GenBank/DDBJ databases">
        <title>Fifty Aureobasidium pullulans genomes reveal a recombining polyextremotolerant generalist.</title>
        <authorList>
            <person name="Gostincar C."/>
            <person name="Turk M."/>
            <person name="Zajc J."/>
            <person name="Gunde-Cimerman N."/>
        </authorList>
    </citation>
    <scope>NUCLEOTIDE SEQUENCE [LARGE SCALE GENOMIC DNA]</scope>
    <source>
        <strain evidence="1">EXF-10085</strain>
    </source>
</reference>
<proteinExistence type="predicted"/>
<protein>
    <submittedName>
        <fullName evidence="1">Uncharacterized protein</fullName>
    </submittedName>
</protein>
<sequence length="225" mass="25741">MSYIAEYVFDYGQLKSTFVCALEHWKPQTISFLELPPEIRNMIYNLLVNETKDRKPRLLDFKPGSFSAAPSLNMLHTCTQVQQELLPLYFSIVTPHFSIPSRDGFRTRTFTHSFQTEVVAWLDKQGPDAVDYFHAISLRSFGLPYVDCSIKIHKPMVVEARVRSCKMYEGCEGLEASTDQTLAEKITESLKLSNTGLLGLRHFELAEEVIDQLQRKIESLSANKL</sequence>
<dbReference type="EMBL" id="QZAS01000021">
    <property type="protein sequence ID" value="THX09040.1"/>
    <property type="molecule type" value="Genomic_DNA"/>
</dbReference>
<comment type="caution">
    <text evidence="1">The sequence shown here is derived from an EMBL/GenBank/DDBJ whole genome shotgun (WGS) entry which is preliminary data.</text>
</comment>
<gene>
    <name evidence="1" type="ORF">D6D13_06177</name>
</gene>
<dbReference type="AlphaFoldDB" id="A0A4S9CR69"/>
<accession>A0A4S9CR69</accession>
<name>A0A4S9CR69_AURPU</name>